<dbReference type="EMBL" id="BNBD01000001">
    <property type="protein sequence ID" value="GHF24845.1"/>
    <property type="molecule type" value="Genomic_DNA"/>
</dbReference>
<sequence>MPDGGNIMRGTNSEATAVLALVVVGLVIRSQLRARPLRRHGSLVFPVLFAVLGVAGLAFGIASVVKEHPLTTLPIVLLTVSLAVAAGLGAARSRTVRVWRDPERGVLRQGTAVTTGLWLTSAAVHFGLGMWIDHAAGAGILGATSLYAYLAIGLGTQNLLLRGRAAAL</sequence>
<protein>
    <submittedName>
        <fullName evidence="2">Uncharacterized protein</fullName>
    </submittedName>
</protein>
<evidence type="ECO:0000313" key="2">
    <source>
        <dbReference type="EMBL" id="GHF24845.1"/>
    </source>
</evidence>
<proteinExistence type="predicted"/>
<feature type="transmembrane region" description="Helical" evidence="1">
    <location>
        <begin position="15"/>
        <end position="32"/>
    </location>
</feature>
<name>A0A919ATI3_9ACTN</name>
<keyword evidence="1" id="KW-0812">Transmembrane</keyword>
<dbReference type="AlphaFoldDB" id="A0A919ATI3"/>
<reference evidence="2" key="2">
    <citation type="submission" date="2020-09" db="EMBL/GenBank/DDBJ databases">
        <authorList>
            <person name="Sun Q."/>
            <person name="Ohkuma M."/>
        </authorList>
    </citation>
    <scope>NUCLEOTIDE SEQUENCE</scope>
    <source>
        <strain evidence="2">JCM 4059</strain>
    </source>
</reference>
<keyword evidence="3" id="KW-1185">Reference proteome</keyword>
<feature type="transmembrane region" description="Helical" evidence="1">
    <location>
        <begin position="138"/>
        <end position="161"/>
    </location>
</feature>
<gene>
    <name evidence="2" type="ORF">GCM10010218_01850</name>
</gene>
<feature type="transmembrane region" description="Helical" evidence="1">
    <location>
        <begin position="112"/>
        <end position="132"/>
    </location>
</feature>
<reference evidence="2" key="1">
    <citation type="journal article" date="2014" name="Int. J. Syst. Evol. Microbiol.">
        <title>Complete genome sequence of Corynebacterium casei LMG S-19264T (=DSM 44701T), isolated from a smear-ripened cheese.</title>
        <authorList>
            <consortium name="US DOE Joint Genome Institute (JGI-PGF)"/>
            <person name="Walter F."/>
            <person name="Albersmeier A."/>
            <person name="Kalinowski J."/>
            <person name="Ruckert C."/>
        </authorList>
    </citation>
    <scope>NUCLEOTIDE SEQUENCE</scope>
    <source>
        <strain evidence="2">JCM 4059</strain>
    </source>
</reference>
<keyword evidence="1" id="KW-1133">Transmembrane helix</keyword>
<feature type="transmembrane region" description="Helical" evidence="1">
    <location>
        <begin position="71"/>
        <end position="91"/>
    </location>
</feature>
<organism evidence="2 3">
    <name type="scientific">Streptomyces mashuensis</name>
    <dbReference type="NCBI Taxonomy" id="33904"/>
    <lineage>
        <taxon>Bacteria</taxon>
        <taxon>Bacillati</taxon>
        <taxon>Actinomycetota</taxon>
        <taxon>Actinomycetes</taxon>
        <taxon>Kitasatosporales</taxon>
        <taxon>Streptomycetaceae</taxon>
        <taxon>Streptomyces</taxon>
    </lineage>
</organism>
<comment type="caution">
    <text evidence="2">The sequence shown here is derived from an EMBL/GenBank/DDBJ whole genome shotgun (WGS) entry which is preliminary data.</text>
</comment>
<dbReference type="Proteomes" id="UP000638313">
    <property type="component" value="Unassembled WGS sequence"/>
</dbReference>
<keyword evidence="1" id="KW-0472">Membrane</keyword>
<feature type="transmembrane region" description="Helical" evidence="1">
    <location>
        <begin position="44"/>
        <end position="65"/>
    </location>
</feature>
<accession>A0A919ATI3</accession>
<evidence type="ECO:0000313" key="3">
    <source>
        <dbReference type="Proteomes" id="UP000638313"/>
    </source>
</evidence>
<evidence type="ECO:0000256" key="1">
    <source>
        <dbReference type="SAM" id="Phobius"/>
    </source>
</evidence>